<accession>A0A401TYX2</accession>
<evidence type="ECO:0000256" key="1">
    <source>
        <dbReference type="SAM" id="MobiDB-lite"/>
    </source>
</evidence>
<reference evidence="2 3" key="1">
    <citation type="journal article" date="2018" name="Nat. Ecol. Evol.">
        <title>Shark genomes provide insights into elasmobranch evolution and the origin of vertebrates.</title>
        <authorList>
            <person name="Hara Y"/>
            <person name="Yamaguchi K"/>
            <person name="Onimaru K"/>
            <person name="Kadota M"/>
            <person name="Koyanagi M"/>
            <person name="Keeley SD"/>
            <person name="Tatsumi K"/>
            <person name="Tanaka K"/>
            <person name="Motone F"/>
            <person name="Kageyama Y"/>
            <person name="Nozu R"/>
            <person name="Adachi N"/>
            <person name="Nishimura O"/>
            <person name="Nakagawa R"/>
            <person name="Tanegashima C"/>
            <person name="Kiyatake I"/>
            <person name="Matsumoto R"/>
            <person name="Murakumo K"/>
            <person name="Nishida K"/>
            <person name="Terakita A"/>
            <person name="Kuratani S"/>
            <person name="Sato K"/>
            <person name="Hyodo S Kuraku.S."/>
        </authorList>
    </citation>
    <scope>NUCLEOTIDE SEQUENCE [LARGE SCALE GENOMIC DNA]</scope>
</reference>
<keyword evidence="3" id="KW-1185">Reference proteome</keyword>
<evidence type="ECO:0008006" key="4">
    <source>
        <dbReference type="Google" id="ProtNLM"/>
    </source>
</evidence>
<dbReference type="SUPFAM" id="SSF56104">
    <property type="entry name" value="SAICAR synthase-like"/>
    <property type="match status" value="1"/>
</dbReference>
<organism evidence="2 3">
    <name type="scientific">Chiloscyllium punctatum</name>
    <name type="common">Brownbanded bambooshark</name>
    <name type="synonym">Hemiscyllium punctatum</name>
    <dbReference type="NCBI Taxonomy" id="137246"/>
    <lineage>
        <taxon>Eukaryota</taxon>
        <taxon>Metazoa</taxon>
        <taxon>Chordata</taxon>
        <taxon>Craniata</taxon>
        <taxon>Vertebrata</taxon>
        <taxon>Chondrichthyes</taxon>
        <taxon>Elasmobranchii</taxon>
        <taxon>Galeomorphii</taxon>
        <taxon>Galeoidea</taxon>
        <taxon>Orectolobiformes</taxon>
        <taxon>Hemiscylliidae</taxon>
        <taxon>Chiloscyllium</taxon>
    </lineage>
</organism>
<dbReference type="AlphaFoldDB" id="A0A401TYX2"/>
<protein>
    <recommendedName>
        <fullName evidence="4">PIPK domain-containing protein</fullName>
    </recommendedName>
</protein>
<evidence type="ECO:0000313" key="2">
    <source>
        <dbReference type="EMBL" id="GCC47844.1"/>
    </source>
</evidence>
<proteinExistence type="predicted"/>
<feature type="region of interest" description="Disordered" evidence="1">
    <location>
        <begin position="1"/>
        <end position="58"/>
    </location>
</feature>
<feature type="compositionally biased region" description="Polar residues" evidence="1">
    <location>
        <begin position="40"/>
        <end position="51"/>
    </location>
</feature>
<feature type="compositionally biased region" description="Low complexity" evidence="1">
    <location>
        <begin position="25"/>
        <end position="38"/>
    </location>
</feature>
<sequence length="73" mass="8137">MDYSLLLGIHDTQRLDDDEDPSQGNNETENSTTTSLLTPYYSQSPEAQTGHLNRATHAGYEPFTDVYAIRSAD</sequence>
<comment type="caution">
    <text evidence="2">The sequence shown here is derived from an EMBL/GenBank/DDBJ whole genome shotgun (WGS) entry which is preliminary data.</text>
</comment>
<feature type="non-terminal residue" evidence="2">
    <location>
        <position position="73"/>
    </location>
</feature>
<gene>
    <name evidence="2" type="ORF">chiPu_0032073</name>
</gene>
<name>A0A401TYX2_CHIPU</name>
<evidence type="ECO:0000313" key="3">
    <source>
        <dbReference type="Proteomes" id="UP000287033"/>
    </source>
</evidence>
<dbReference type="Proteomes" id="UP000287033">
    <property type="component" value="Unassembled WGS sequence"/>
</dbReference>
<dbReference type="EMBL" id="BEZZ01227028">
    <property type="protein sequence ID" value="GCC47844.1"/>
    <property type="molecule type" value="Genomic_DNA"/>
</dbReference>